<dbReference type="RefSeq" id="XP_001890314.1">
    <property type="nucleotide sequence ID" value="XM_001890279.1"/>
</dbReference>
<gene>
    <name evidence="2" type="ORF">LACBIDRAFT_317733</name>
</gene>
<name>B0E295_LACBS</name>
<protein>
    <submittedName>
        <fullName evidence="2">Predicted protein</fullName>
    </submittedName>
</protein>
<dbReference type="InParanoid" id="B0E295"/>
<evidence type="ECO:0000313" key="2">
    <source>
        <dbReference type="EMBL" id="EDQ99039.1"/>
    </source>
</evidence>
<dbReference type="PANTHER" id="PTHR33096:SF1">
    <property type="entry name" value="CXC1-LIKE CYSTEINE CLUSTER ASSOCIATED WITH KDZ TRANSPOSASES DOMAIN-CONTAINING PROTEIN"/>
    <property type="match status" value="1"/>
</dbReference>
<feature type="region of interest" description="Disordered" evidence="1">
    <location>
        <begin position="205"/>
        <end position="228"/>
    </location>
</feature>
<dbReference type="Proteomes" id="UP000001194">
    <property type="component" value="Unassembled WGS sequence"/>
</dbReference>
<dbReference type="OrthoDB" id="2666777at2759"/>
<feature type="compositionally biased region" description="Basic and acidic residues" evidence="1">
    <location>
        <begin position="205"/>
        <end position="215"/>
    </location>
</feature>
<dbReference type="Pfam" id="PF18758">
    <property type="entry name" value="KDZ"/>
    <property type="match status" value="1"/>
</dbReference>
<keyword evidence="3" id="KW-1185">Reference proteome</keyword>
<dbReference type="EMBL" id="DS547176">
    <property type="protein sequence ID" value="EDQ99039.1"/>
    <property type="molecule type" value="Genomic_DNA"/>
</dbReference>
<dbReference type="AlphaFoldDB" id="B0E295"/>
<organism evidence="3">
    <name type="scientific">Laccaria bicolor (strain S238N-H82 / ATCC MYA-4686)</name>
    <name type="common">Bicoloured deceiver</name>
    <name type="synonym">Laccaria laccata var. bicolor</name>
    <dbReference type="NCBI Taxonomy" id="486041"/>
    <lineage>
        <taxon>Eukaryota</taxon>
        <taxon>Fungi</taxon>
        <taxon>Dikarya</taxon>
        <taxon>Basidiomycota</taxon>
        <taxon>Agaricomycotina</taxon>
        <taxon>Agaricomycetes</taxon>
        <taxon>Agaricomycetidae</taxon>
        <taxon>Agaricales</taxon>
        <taxon>Agaricineae</taxon>
        <taxon>Hydnangiaceae</taxon>
        <taxon>Laccaria</taxon>
    </lineage>
</organism>
<accession>B0E295</accession>
<dbReference type="KEGG" id="lbc:LACBIDRAFT_317733"/>
<reference evidence="2 3" key="1">
    <citation type="journal article" date="2008" name="Nature">
        <title>The genome of Laccaria bicolor provides insights into mycorrhizal symbiosis.</title>
        <authorList>
            <person name="Martin F."/>
            <person name="Aerts A."/>
            <person name="Ahren D."/>
            <person name="Brun A."/>
            <person name="Danchin E.G.J."/>
            <person name="Duchaussoy F."/>
            <person name="Gibon J."/>
            <person name="Kohler A."/>
            <person name="Lindquist E."/>
            <person name="Pereda V."/>
            <person name="Salamov A."/>
            <person name="Shapiro H.J."/>
            <person name="Wuyts J."/>
            <person name="Blaudez D."/>
            <person name="Buee M."/>
            <person name="Brokstein P."/>
            <person name="Canbaeck B."/>
            <person name="Cohen D."/>
            <person name="Courty P.E."/>
            <person name="Coutinho P.M."/>
            <person name="Delaruelle C."/>
            <person name="Detter J.C."/>
            <person name="Deveau A."/>
            <person name="DiFazio S."/>
            <person name="Duplessis S."/>
            <person name="Fraissinet-Tachet L."/>
            <person name="Lucic E."/>
            <person name="Frey-Klett P."/>
            <person name="Fourrey C."/>
            <person name="Feussner I."/>
            <person name="Gay G."/>
            <person name="Grimwood J."/>
            <person name="Hoegger P.J."/>
            <person name="Jain P."/>
            <person name="Kilaru S."/>
            <person name="Labbe J."/>
            <person name="Lin Y.C."/>
            <person name="Legue V."/>
            <person name="Le Tacon F."/>
            <person name="Marmeisse R."/>
            <person name="Melayah D."/>
            <person name="Montanini B."/>
            <person name="Muratet M."/>
            <person name="Nehls U."/>
            <person name="Niculita-Hirzel H."/>
            <person name="Oudot-Le Secq M.P."/>
            <person name="Peter M."/>
            <person name="Quesneville H."/>
            <person name="Rajashekar B."/>
            <person name="Reich M."/>
            <person name="Rouhier N."/>
            <person name="Schmutz J."/>
            <person name="Yin T."/>
            <person name="Chalot M."/>
            <person name="Henrissat B."/>
            <person name="Kuees U."/>
            <person name="Lucas S."/>
            <person name="Van de Peer Y."/>
            <person name="Podila G.K."/>
            <person name="Polle A."/>
            <person name="Pukkila P.J."/>
            <person name="Richardson P.M."/>
            <person name="Rouze P."/>
            <person name="Sanders I.R."/>
            <person name="Stajich J.E."/>
            <person name="Tunlid A."/>
            <person name="Tuskan G."/>
            <person name="Grigoriev I.V."/>
        </authorList>
    </citation>
    <scope>NUCLEOTIDE SEQUENCE [LARGE SCALE GENOMIC DNA]</scope>
    <source>
        <strain evidence="3">S238N-H82 / ATCC MYA-4686</strain>
    </source>
</reference>
<dbReference type="PANTHER" id="PTHR33096">
    <property type="entry name" value="CXC2 DOMAIN-CONTAINING PROTEIN"/>
    <property type="match status" value="1"/>
</dbReference>
<dbReference type="InterPro" id="IPR040521">
    <property type="entry name" value="KDZ"/>
</dbReference>
<proteinExistence type="predicted"/>
<dbReference type="HOGENOM" id="CLU_004552_2_2_1"/>
<evidence type="ECO:0000256" key="1">
    <source>
        <dbReference type="SAM" id="MobiDB-lite"/>
    </source>
</evidence>
<evidence type="ECO:0000313" key="3">
    <source>
        <dbReference type="Proteomes" id="UP000001194"/>
    </source>
</evidence>
<feature type="region of interest" description="Disordered" evidence="1">
    <location>
        <begin position="83"/>
        <end position="130"/>
    </location>
</feature>
<dbReference type="GeneID" id="6085967"/>
<sequence>MLDFVNELFVRSPPNTTAWCDSLEAFLSSRTYKLESRDAIRRRFGNALQWYGNLIAQKEHLISGVINEGSLKYLAEAGSSLESDDIEGNQNYEPPPSSSPTSVADEASDDSDESHESKNTTNGESDLQRPSEYLRKRCPLCFGGDNPHDPNFMADIIVCIDACFTHKRRNPAKGGAKGPENLHPDTVFVPEKYVMEMKALVETVRPEKSKGKEKANVPSDGQPAEDSYEPGMKVPVSALEGCLASFIAEDERRTKASTQFFADTGLMAMLCHHDHVL</sequence>